<organism evidence="3 4">
    <name type="scientific">Rhodococcus wratislaviensis NBRC 100605</name>
    <dbReference type="NCBI Taxonomy" id="1219028"/>
    <lineage>
        <taxon>Bacteria</taxon>
        <taxon>Bacillati</taxon>
        <taxon>Actinomycetota</taxon>
        <taxon>Actinomycetes</taxon>
        <taxon>Mycobacteriales</taxon>
        <taxon>Nocardiaceae</taxon>
        <taxon>Rhodococcus</taxon>
    </lineage>
</organism>
<dbReference type="AlphaFoldDB" id="X0Q5F9"/>
<protein>
    <submittedName>
        <fullName evidence="3">Putative glycosyltransferase</fullName>
    </submittedName>
</protein>
<dbReference type="SUPFAM" id="SSF53756">
    <property type="entry name" value="UDP-Glycosyltransferase/glycogen phosphorylase"/>
    <property type="match status" value="1"/>
</dbReference>
<comment type="caution">
    <text evidence="3">The sequence shown here is derived from an EMBL/GenBank/DDBJ whole genome shotgun (WGS) entry which is preliminary data.</text>
</comment>
<dbReference type="GO" id="GO:0017000">
    <property type="term" value="P:antibiotic biosynthetic process"/>
    <property type="evidence" value="ECO:0007669"/>
    <property type="project" value="UniProtKB-ARBA"/>
</dbReference>
<dbReference type="CDD" id="cd03784">
    <property type="entry name" value="GT1_Gtf-like"/>
    <property type="match status" value="1"/>
</dbReference>
<feature type="region of interest" description="Disordered" evidence="1">
    <location>
        <begin position="365"/>
        <end position="388"/>
    </location>
</feature>
<name>X0Q5F9_RHOWR</name>
<evidence type="ECO:0000313" key="3">
    <source>
        <dbReference type="EMBL" id="GAF46472.1"/>
    </source>
</evidence>
<dbReference type="GO" id="GO:0016758">
    <property type="term" value="F:hexosyltransferase activity"/>
    <property type="evidence" value="ECO:0007669"/>
    <property type="project" value="UniProtKB-ARBA"/>
</dbReference>
<dbReference type="Proteomes" id="UP000019491">
    <property type="component" value="Unassembled WGS sequence"/>
</dbReference>
<evidence type="ECO:0000313" key="4">
    <source>
        <dbReference type="Proteomes" id="UP000019491"/>
    </source>
</evidence>
<dbReference type="PANTHER" id="PTHR48050:SF13">
    <property type="entry name" value="STEROL 3-BETA-GLUCOSYLTRANSFERASE UGT80A2"/>
    <property type="match status" value="1"/>
</dbReference>
<keyword evidence="4" id="KW-1185">Reference proteome</keyword>
<gene>
    <name evidence="3" type="ORF">RW1_031_00560</name>
</gene>
<dbReference type="RefSeq" id="WP_063748236.1">
    <property type="nucleotide sequence ID" value="NZ_BAWF01000031.1"/>
</dbReference>
<dbReference type="GO" id="GO:0008194">
    <property type="term" value="F:UDP-glycosyltransferase activity"/>
    <property type="evidence" value="ECO:0007669"/>
    <property type="project" value="InterPro"/>
</dbReference>
<dbReference type="Gene3D" id="3.40.50.2000">
    <property type="entry name" value="Glycogen Phosphorylase B"/>
    <property type="match status" value="2"/>
</dbReference>
<keyword evidence="3" id="KW-0808">Transferase</keyword>
<dbReference type="OrthoDB" id="6620093at2"/>
<dbReference type="EMBL" id="BAWF01000031">
    <property type="protein sequence ID" value="GAF46472.1"/>
    <property type="molecule type" value="Genomic_DNA"/>
</dbReference>
<dbReference type="InterPro" id="IPR050426">
    <property type="entry name" value="Glycosyltransferase_28"/>
</dbReference>
<dbReference type="PANTHER" id="PTHR48050">
    <property type="entry name" value="STEROL 3-BETA-GLUCOSYLTRANSFERASE"/>
    <property type="match status" value="1"/>
</dbReference>
<evidence type="ECO:0000259" key="2">
    <source>
        <dbReference type="Pfam" id="PF06722"/>
    </source>
</evidence>
<evidence type="ECO:0000256" key="1">
    <source>
        <dbReference type="SAM" id="MobiDB-lite"/>
    </source>
</evidence>
<dbReference type="InterPro" id="IPR010610">
    <property type="entry name" value="EryCIII-like_C"/>
</dbReference>
<reference evidence="3 4" key="1">
    <citation type="submission" date="2014-02" db="EMBL/GenBank/DDBJ databases">
        <title>Whole genome shotgun sequence of Rhodococcus wratislaviensis NBRC 100605.</title>
        <authorList>
            <person name="Hosoyama A."/>
            <person name="Tsuchikane K."/>
            <person name="Yoshida I."/>
            <person name="Ohji S."/>
            <person name="Ichikawa N."/>
            <person name="Yamazoe A."/>
            <person name="Fujita N."/>
        </authorList>
    </citation>
    <scope>NUCLEOTIDE SEQUENCE [LARGE SCALE GENOMIC DNA]</scope>
    <source>
        <strain evidence="3 4">NBRC 100605</strain>
    </source>
</reference>
<sequence length="388" mass="42069">MARILFVTWDGGGNLPPALGIARELQQRGHRVRFLGHALQRSQIAPAGFPFEPYRHARPWQSTTEHRGATGLFASLSVFTDPGPGRDLLDSLDREPADLIVIDCLLLGALHAAQKAHLPRVVLVHTFYEYVERAMRSGPAQVLARMHGQDPLALWKASDLILVATDEHLDPAGKRRLHPSIHHIGAVHHPMPATLTPVSYREPRVLVSLSINNLPGQHRALQSILDALKGINAHTVVTTGPSITPDTLTTGPNTEIHGYLPHDTVLPRSTLVIGHGGHDTTLRALAHDVPLLMMPMHPLADHRMIGDTLENHGAAQCLHPTAHPDQIRAAVDTLLTNGPHRAAAANLGKQIRAHNGATRAADLIGTLPDVPTSHTHTAPTKSKEPGRR</sequence>
<dbReference type="Pfam" id="PF06722">
    <property type="entry name" value="EryCIII-like_C"/>
    <property type="match status" value="1"/>
</dbReference>
<dbReference type="InterPro" id="IPR002213">
    <property type="entry name" value="UDP_glucos_trans"/>
</dbReference>
<accession>X0Q5F9</accession>
<feature type="domain" description="Erythromycin biosynthesis protein CIII-like C-terminal" evidence="2">
    <location>
        <begin position="223"/>
        <end position="353"/>
    </location>
</feature>
<proteinExistence type="predicted"/>